<dbReference type="PROSITE" id="PS51257">
    <property type="entry name" value="PROKAR_LIPOPROTEIN"/>
    <property type="match status" value="1"/>
</dbReference>
<reference evidence="1 2" key="1">
    <citation type="submission" date="2017-07" db="EMBL/GenBank/DDBJ databases">
        <title>Leptospira spp. isolated from tropical soils.</title>
        <authorList>
            <person name="Thibeaux R."/>
            <person name="Iraola G."/>
            <person name="Ferres I."/>
            <person name="Bierque E."/>
            <person name="Girault D."/>
            <person name="Soupe-Gilbert M.-E."/>
            <person name="Picardeau M."/>
            <person name="Goarant C."/>
        </authorList>
    </citation>
    <scope>NUCLEOTIDE SEQUENCE [LARGE SCALE GENOMIC DNA]</scope>
    <source>
        <strain evidence="1 2">MCA1-C-A1</strain>
    </source>
</reference>
<protein>
    <recommendedName>
        <fullName evidence="3">Lipoprotein</fullName>
    </recommendedName>
</protein>
<dbReference type="EMBL" id="NPDN01000005">
    <property type="protein sequence ID" value="PJZ25434.1"/>
    <property type="molecule type" value="Genomic_DNA"/>
</dbReference>
<comment type="caution">
    <text evidence="1">The sequence shown here is derived from an EMBL/GenBank/DDBJ whole genome shotgun (WGS) entry which is preliminary data.</text>
</comment>
<organism evidence="1 2">
    <name type="scientific">Leptospira hartskeerlii</name>
    <dbReference type="NCBI Taxonomy" id="2023177"/>
    <lineage>
        <taxon>Bacteria</taxon>
        <taxon>Pseudomonadati</taxon>
        <taxon>Spirochaetota</taxon>
        <taxon>Spirochaetia</taxon>
        <taxon>Leptospirales</taxon>
        <taxon>Leptospiraceae</taxon>
        <taxon>Leptospira</taxon>
    </lineage>
</organism>
<evidence type="ECO:0000313" key="2">
    <source>
        <dbReference type="Proteomes" id="UP000232196"/>
    </source>
</evidence>
<accession>A0A2M9XCR6</accession>
<evidence type="ECO:0008006" key="3">
    <source>
        <dbReference type="Google" id="ProtNLM"/>
    </source>
</evidence>
<dbReference type="AlphaFoldDB" id="A0A2M9XCR6"/>
<name>A0A2M9XCR6_9LEPT</name>
<proteinExistence type="predicted"/>
<dbReference type="RefSeq" id="WP_100706780.1">
    <property type="nucleotide sequence ID" value="NZ_NPDL01000008.1"/>
</dbReference>
<dbReference type="NCBIfam" id="NF047809">
    <property type="entry name" value="LIC12806_lipo"/>
    <property type="match status" value="1"/>
</dbReference>
<evidence type="ECO:0000313" key="1">
    <source>
        <dbReference type="EMBL" id="PJZ25434.1"/>
    </source>
</evidence>
<keyword evidence="2" id="KW-1185">Reference proteome</keyword>
<gene>
    <name evidence="1" type="ORF">CH357_10975</name>
</gene>
<sequence>MKYSLSLIFLVVLGCGVKPVPPPAGKFCEPMLKNTQCVFLDFRNSKAILEDKEYPMKSTSTLNFSYKVDEVFYEVEVLNENRVKITGTNGFQKTLLKLKDKDERKKEYAKLWKAIKDLF</sequence>
<dbReference type="OrthoDB" id="329207at2"/>
<dbReference type="Proteomes" id="UP000232196">
    <property type="component" value="Unassembled WGS sequence"/>
</dbReference>